<evidence type="ECO:0000313" key="2">
    <source>
        <dbReference type="Proteomes" id="UP000016960"/>
    </source>
</evidence>
<comment type="caution">
    <text evidence="1">The sequence shown here is derived from an EMBL/GenBank/DDBJ whole genome shotgun (WGS) entry which is preliminary data.</text>
</comment>
<keyword evidence="2" id="KW-1185">Reference proteome</keyword>
<proteinExistence type="predicted"/>
<dbReference type="AlphaFoldDB" id="U5DEB1"/>
<evidence type="ECO:0000313" key="1">
    <source>
        <dbReference type="EMBL" id="ERN42853.1"/>
    </source>
</evidence>
<name>U5DEB1_9CHRO</name>
<gene>
    <name evidence="1" type="ORF">KR51_00004720</name>
</gene>
<protein>
    <submittedName>
        <fullName evidence="1">Uncharacterized protein</fullName>
    </submittedName>
</protein>
<reference evidence="1 2" key="1">
    <citation type="submission" date="2013-05" db="EMBL/GenBank/DDBJ databases">
        <title>Draft genome sequence of Rubidibacter lacunae KORDI 51-2.</title>
        <authorList>
            <person name="Choi D.H."/>
            <person name="Noh J.H."/>
            <person name="Kwon K.-K."/>
            <person name="Lee J.-H."/>
            <person name="Ryu J.-Y."/>
        </authorList>
    </citation>
    <scope>NUCLEOTIDE SEQUENCE [LARGE SCALE GENOMIC DNA]</scope>
    <source>
        <strain evidence="1 2">KORDI 51-2</strain>
    </source>
</reference>
<dbReference type="EMBL" id="ASSJ01000006">
    <property type="protein sequence ID" value="ERN42853.1"/>
    <property type="molecule type" value="Genomic_DNA"/>
</dbReference>
<dbReference type="Proteomes" id="UP000016960">
    <property type="component" value="Unassembled WGS sequence"/>
</dbReference>
<dbReference type="InParanoid" id="U5DEB1"/>
<accession>U5DEB1</accession>
<sequence length="96" mass="10918">MALGAPRSKKLNLVRHRENVIFVSSPKVRDELSRLSKFQENLRKAIAFFLLGLGQKLKEFCVSILVSEVPTVVSVKRCGKEFRSTRKSILFSLLNL</sequence>
<organism evidence="1 2">
    <name type="scientific">Rubidibacter lacunae KORDI 51-2</name>
    <dbReference type="NCBI Taxonomy" id="582515"/>
    <lineage>
        <taxon>Bacteria</taxon>
        <taxon>Bacillati</taxon>
        <taxon>Cyanobacteriota</taxon>
        <taxon>Cyanophyceae</taxon>
        <taxon>Oscillatoriophycideae</taxon>
        <taxon>Chroococcales</taxon>
        <taxon>Aphanothecaceae</taxon>
        <taxon>Rubidibacter</taxon>
    </lineage>
</organism>